<dbReference type="OrthoDB" id="199378at2"/>
<feature type="transmembrane region" description="Helical" evidence="4">
    <location>
        <begin position="254"/>
        <end position="273"/>
    </location>
</feature>
<dbReference type="PANTHER" id="PTHR43596">
    <property type="entry name" value="ADP,ATP CARRIER PROTEIN"/>
    <property type="match status" value="1"/>
</dbReference>
<feature type="transmembrane region" description="Helical" evidence="4">
    <location>
        <begin position="53"/>
        <end position="72"/>
    </location>
</feature>
<dbReference type="eggNOG" id="COG3202">
    <property type="taxonomic scope" value="Bacteria"/>
</dbReference>
<feature type="transmembrane region" description="Helical" evidence="4">
    <location>
        <begin position="169"/>
        <end position="192"/>
    </location>
</feature>
<evidence type="ECO:0000256" key="1">
    <source>
        <dbReference type="ARBA" id="ARBA00022692"/>
    </source>
</evidence>
<dbReference type="STRING" id="1121013.GCA_000426365_01572"/>
<evidence type="ECO:0000256" key="3">
    <source>
        <dbReference type="ARBA" id="ARBA00023136"/>
    </source>
</evidence>
<evidence type="ECO:0000313" key="6">
    <source>
        <dbReference type="Proteomes" id="UP000029391"/>
    </source>
</evidence>
<evidence type="ECO:0008006" key="7">
    <source>
        <dbReference type="Google" id="ProtNLM"/>
    </source>
</evidence>
<dbReference type="AlphaFoldDB" id="A0A091BJK4"/>
<feature type="transmembrane region" description="Helical" evidence="4">
    <location>
        <begin position="198"/>
        <end position="219"/>
    </location>
</feature>
<feature type="transmembrane region" description="Helical" evidence="4">
    <location>
        <begin position="78"/>
        <end position="100"/>
    </location>
</feature>
<dbReference type="Gene3D" id="1.20.1250.20">
    <property type="entry name" value="MFS general substrate transporter like domains"/>
    <property type="match status" value="1"/>
</dbReference>
<feature type="transmembrane region" description="Helical" evidence="4">
    <location>
        <begin position="330"/>
        <end position="359"/>
    </location>
</feature>
<evidence type="ECO:0000256" key="4">
    <source>
        <dbReference type="SAM" id="Phobius"/>
    </source>
</evidence>
<sequence>MTDADSSASHYAHLRATLRERPALAWSFLYFFFLLTGYYVLRPVRDAMGAANDPSAVFPVAMVDWFAARGIALGDYQLQVLFTGTFFSMLLLQPVYGALVSRFPRRVFLPVVYLAFVACLAWFWWAFEVRLPGRGGLFFIWLAVFNLFAVSVFWSYMADVWRDSEARRLYGFIAAGGTLGGLLGPQLTTLFVTRVGVANMLLVSVGCLLACLVCIVALAPSARAREGADPSVRDEAAIGGGILEGLRRIASDPLLRALAMLMFFGVGVGTLLYNEQNAIVRAMTAGDPAAAEQATAFFSTIDKWINWLVLLLQVFVTRVVLTRWGVAPLLLFPALAIFVGYAILAAAPLPVLVAVVQIVTRASEFALNKPARETIYTRVDRAARYKAKAAIDTVVYRGGDLTFVWVHKALAAFGSVVVFASGMAVAAAFFVASWRVVREQAKLQDRP</sequence>
<accession>A0A091BJK4</accession>
<dbReference type="GO" id="GO:0022857">
    <property type="term" value="F:transmembrane transporter activity"/>
    <property type="evidence" value="ECO:0007669"/>
    <property type="project" value="InterPro"/>
</dbReference>
<keyword evidence="2 4" id="KW-1133">Transmembrane helix</keyword>
<dbReference type="Proteomes" id="UP000029391">
    <property type="component" value="Unassembled WGS sequence"/>
</dbReference>
<gene>
    <name evidence="5" type="ORF">P873_04945</name>
</gene>
<dbReference type="RefSeq" id="WP_026816845.1">
    <property type="nucleotide sequence ID" value="NZ_AUFF01000003.1"/>
</dbReference>
<dbReference type="InterPro" id="IPR036259">
    <property type="entry name" value="MFS_trans_sf"/>
</dbReference>
<feature type="transmembrane region" description="Helical" evidence="4">
    <location>
        <begin position="137"/>
        <end position="157"/>
    </location>
</feature>
<name>A0A091BJK4_9GAMM</name>
<dbReference type="Pfam" id="PF07690">
    <property type="entry name" value="MFS_1"/>
    <property type="match status" value="1"/>
</dbReference>
<feature type="transmembrane region" description="Helical" evidence="4">
    <location>
        <begin position="410"/>
        <end position="437"/>
    </location>
</feature>
<proteinExistence type="predicted"/>
<feature type="transmembrane region" description="Helical" evidence="4">
    <location>
        <begin position="23"/>
        <end position="41"/>
    </location>
</feature>
<keyword evidence="6" id="KW-1185">Reference proteome</keyword>
<dbReference type="EMBL" id="AWXU01000013">
    <property type="protein sequence ID" value="KFN50954.1"/>
    <property type="molecule type" value="Genomic_DNA"/>
</dbReference>
<reference evidence="5 6" key="1">
    <citation type="submission" date="2013-09" db="EMBL/GenBank/DDBJ databases">
        <title>Genome sequencing of Arenimonas composti.</title>
        <authorList>
            <person name="Chen F."/>
            <person name="Wang G."/>
        </authorList>
    </citation>
    <scope>NUCLEOTIDE SEQUENCE [LARGE SCALE GENOMIC DNA]</scope>
    <source>
        <strain evidence="5 6">TR7-09</strain>
    </source>
</reference>
<comment type="caution">
    <text evidence="5">The sequence shown here is derived from an EMBL/GenBank/DDBJ whole genome shotgun (WGS) entry which is preliminary data.</text>
</comment>
<evidence type="ECO:0000256" key="2">
    <source>
        <dbReference type="ARBA" id="ARBA00022989"/>
    </source>
</evidence>
<protein>
    <recommendedName>
        <fullName evidence="7">MFS transporter</fullName>
    </recommendedName>
</protein>
<organism evidence="5 6">
    <name type="scientific">Arenimonas composti TR7-09 = DSM 18010</name>
    <dbReference type="NCBI Taxonomy" id="1121013"/>
    <lineage>
        <taxon>Bacteria</taxon>
        <taxon>Pseudomonadati</taxon>
        <taxon>Pseudomonadota</taxon>
        <taxon>Gammaproteobacteria</taxon>
        <taxon>Lysobacterales</taxon>
        <taxon>Lysobacteraceae</taxon>
        <taxon>Arenimonas</taxon>
    </lineage>
</organism>
<evidence type="ECO:0000313" key="5">
    <source>
        <dbReference type="EMBL" id="KFN50954.1"/>
    </source>
</evidence>
<feature type="transmembrane region" description="Helical" evidence="4">
    <location>
        <begin position="107"/>
        <end position="125"/>
    </location>
</feature>
<dbReference type="InterPro" id="IPR011701">
    <property type="entry name" value="MFS"/>
</dbReference>
<dbReference type="SUPFAM" id="SSF103473">
    <property type="entry name" value="MFS general substrate transporter"/>
    <property type="match status" value="1"/>
</dbReference>
<dbReference type="PANTHER" id="PTHR43596:SF1">
    <property type="entry name" value="ADP,ATP CARRIER PROTEIN"/>
    <property type="match status" value="1"/>
</dbReference>
<feature type="transmembrane region" description="Helical" evidence="4">
    <location>
        <begin position="304"/>
        <end position="321"/>
    </location>
</feature>
<keyword evidence="3 4" id="KW-0472">Membrane</keyword>
<keyword evidence="1 4" id="KW-0812">Transmembrane</keyword>